<evidence type="ECO:0000313" key="1">
    <source>
        <dbReference type="EMBL" id="MBW4659148.1"/>
    </source>
</evidence>
<organism evidence="1 2">
    <name type="scientific">Drouetiella hepatica Uher 2000/2452</name>
    <dbReference type="NCBI Taxonomy" id="904376"/>
    <lineage>
        <taxon>Bacteria</taxon>
        <taxon>Bacillati</taxon>
        <taxon>Cyanobacteriota</taxon>
        <taxon>Cyanophyceae</taxon>
        <taxon>Oculatellales</taxon>
        <taxon>Oculatellaceae</taxon>
        <taxon>Drouetiella</taxon>
    </lineage>
</organism>
<reference evidence="1" key="2">
    <citation type="journal article" date="2022" name="Microbiol. Resour. Announc.">
        <title>Metagenome Sequencing to Explore Phylogenomics of Terrestrial Cyanobacteria.</title>
        <authorList>
            <person name="Ward R.D."/>
            <person name="Stajich J.E."/>
            <person name="Johansen J.R."/>
            <person name="Huntemann M."/>
            <person name="Clum A."/>
            <person name="Foster B."/>
            <person name="Foster B."/>
            <person name="Roux S."/>
            <person name="Palaniappan K."/>
            <person name="Varghese N."/>
            <person name="Mukherjee S."/>
            <person name="Reddy T.B.K."/>
            <person name="Daum C."/>
            <person name="Copeland A."/>
            <person name="Chen I.A."/>
            <person name="Ivanova N.N."/>
            <person name="Kyrpides N.C."/>
            <person name="Shapiro N."/>
            <person name="Eloe-Fadrosh E.A."/>
            <person name="Pietrasiak N."/>
        </authorList>
    </citation>
    <scope>NUCLEOTIDE SEQUENCE</scope>
    <source>
        <strain evidence="1">UHER 2000/2452</strain>
    </source>
</reference>
<sequence>MTLDKHKIDGIPQITVKTLPAADFDQQLIQAGYSKLGSAPAQGNRLKVWWTHPTYTRVEAIYSPDRAIAITAYHVGS</sequence>
<reference evidence="1" key="1">
    <citation type="submission" date="2021-05" db="EMBL/GenBank/DDBJ databases">
        <authorList>
            <person name="Pietrasiak N."/>
            <person name="Ward R."/>
            <person name="Stajich J.E."/>
            <person name="Kurbessoian T."/>
        </authorList>
    </citation>
    <scope>NUCLEOTIDE SEQUENCE</scope>
    <source>
        <strain evidence="1">UHER 2000/2452</strain>
    </source>
</reference>
<protein>
    <submittedName>
        <fullName evidence="1">Uncharacterized protein</fullName>
    </submittedName>
</protein>
<accession>A0A951QD26</accession>
<name>A0A951QD26_9CYAN</name>
<gene>
    <name evidence="1" type="ORF">KME15_10770</name>
</gene>
<evidence type="ECO:0000313" key="2">
    <source>
        <dbReference type="Proteomes" id="UP000757435"/>
    </source>
</evidence>
<dbReference type="AlphaFoldDB" id="A0A951QD26"/>
<proteinExistence type="predicted"/>
<dbReference type="EMBL" id="JAHHHD010000009">
    <property type="protein sequence ID" value="MBW4659148.1"/>
    <property type="molecule type" value="Genomic_DNA"/>
</dbReference>
<comment type="caution">
    <text evidence="1">The sequence shown here is derived from an EMBL/GenBank/DDBJ whole genome shotgun (WGS) entry which is preliminary data.</text>
</comment>
<dbReference type="Proteomes" id="UP000757435">
    <property type="component" value="Unassembled WGS sequence"/>
</dbReference>